<evidence type="ECO:0000259" key="7">
    <source>
        <dbReference type="Pfam" id="PF13193"/>
    </source>
</evidence>
<dbReference type="PANTHER" id="PTHR43767:SF1">
    <property type="entry name" value="NONRIBOSOMAL PEPTIDE SYNTHASE PES1 (EUROFUNG)-RELATED"/>
    <property type="match status" value="1"/>
</dbReference>
<keyword evidence="2 8" id="KW-0436">Ligase</keyword>
<dbReference type="Proteomes" id="UP000032680">
    <property type="component" value="Unassembled WGS sequence"/>
</dbReference>
<feature type="domain" description="AMP-dependent synthetase/ligase" evidence="6">
    <location>
        <begin position="13"/>
        <end position="375"/>
    </location>
</feature>
<feature type="domain" description="AMP-binding enzyme C-terminal" evidence="7">
    <location>
        <begin position="425"/>
        <end position="502"/>
    </location>
</feature>
<gene>
    <name evidence="8" type="ORF">Asru_0106_02</name>
</gene>
<dbReference type="EC" id="6.2.1.44" evidence="4"/>
<evidence type="ECO:0000259" key="6">
    <source>
        <dbReference type="Pfam" id="PF00501"/>
    </source>
</evidence>
<comment type="catalytic activity">
    <reaction evidence="3">
        <text>3-(methylsulfanyl)propanoate + ATP + CoA = 3-(methylsulfanyl)propanoyl-CoA + AMP + diphosphate</text>
        <dbReference type="Rhea" id="RHEA:43052"/>
        <dbReference type="ChEBI" id="CHEBI:30616"/>
        <dbReference type="ChEBI" id="CHEBI:33019"/>
        <dbReference type="ChEBI" id="CHEBI:49016"/>
        <dbReference type="ChEBI" id="CHEBI:57287"/>
        <dbReference type="ChEBI" id="CHEBI:82815"/>
        <dbReference type="ChEBI" id="CHEBI:456215"/>
        <dbReference type="EC" id="6.2.1.44"/>
    </reaction>
    <physiologicalReaction direction="left-to-right" evidence="3">
        <dbReference type="Rhea" id="RHEA:43053"/>
    </physiologicalReaction>
</comment>
<protein>
    <recommendedName>
        <fullName evidence="5">3-methylmercaptopropionyl-CoA ligase</fullName>
        <ecNumber evidence="4">6.2.1.44</ecNumber>
    </recommendedName>
</protein>
<organism evidence="8 9">
    <name type="scientific">Acidisphaera rubrifaciens HS-AP3</name>
    <dbReference type="NCBI Taxonomy" id="1231350"/>
    <lineage>
        <taxon>Bacteria</taxon>
        <taxon>Pseudomonadati</taxon>
        <taxon>Pseudomonadota</taxon>
        <taxon>Alphaproteobacteria</taxon>
        <taxon>Acetobacterales</taxon>
        <taxon>Acetobacteraceae</taxon>
        <taxon>Acidisphaera</taxon>
    </lineage>
</organism>
<dbReference type="SUPFAM" id="SSF56801">
    <property type="entry name" value="Acetyl-CoA synthetase-like"/>
    <property type="match status" value="1"/>
</dbReference>
<dbReference type="InterPro" id="IPR020845">
    <property type="entry name" value="AMP-binding_CS"/>
</dbReference>
<evidence type="ECO:0000256" key="1">
    <source>
        <dbReference type="ARBA" id="ARBA00006432"/>
    </source>
</evidence>
<evidence type="ECO:0000256" key="5">
    <source>
        <dbReference type="ARBA" id="ARBA00067668"/>
    </source>
</evidence>
<evidence type="ECO:0000313" key="8">
    <source>
        <dbReference type="EMBL" id="GAN76504.1"/>
    </source>
</evidence>
<dbReference type="FunFam" id="3.30.300.30:FF:000008">
    <property type="entry name" value="2,3-dihydroxybenzoate-AMP ligase"/>
    <property type="match status" value="1"/>
</dbReference>
<dbReference type="GO" id="GO:0016878">
    <property type="term" value="F:acid-thiol ligase activity"/>
    <property type="evidence" value="ECO:0007669"/>
    <property type="project" value="UniProtKB-ARBA"/>
</dbReference>
<proteinExistence type="inferred from homology"/>
<name>A0A0D6P6K5_9PROT</name>
<dbReference type="OrthoDB" id="9803968at2"/>
<evidence type="ECO:0000256" key="3">
    <source>
        <dbReference type="ARBA" id="ARBA00051915"/>
    </source>
</evidence>
<sequence length="525" mass="56842">MDLLTIGQMLAVHARLVPDKIGARDLERAMTFREWNARSCRLANALLGLGLAKGDRVAILAYNRVEWAELYAATAKAGLVAVPINFRLVAREILAILDHAEVAALVVEDALAGLVEEIRADLPMPAGRIVHIGAAPAGNHAYEDLIARAADDEPAQAISPADPWTLMYTSGTTGRPKGVIRSHRAAALLSLMTEVEFSLRREDASLLVMPMCHANSLNFFGAFAYCGAETAIYSRRSFDAEHCVRTLATGGSTFTSLVPTHYVMMLALPTVAWAGHDLGRVAKLLISSAPARQETKRAVMEMFRNSGLFELYGSSEAGWVTMLHPHEQFTKLGSVGRECVGSAPIRILDGDGRDVPDGEAGELFSCNPWTFDGYWKMPEKTAEAFRGDYCSVGDMARRDADGYIHLVDRKSNLIISGGENIYPSEVEAVLGAHPAVRDVAVIGLPDEKWGERVHAVIIPHDGASVAEADLLAFCRDRLAGYKRPRSVSFMTEEAMPRTATGKILHRVLKTTLAAGGDTHSNGAPT</sequence>
<dbReference type="Pfam" id="PF13193">
    <property type="entry name" value="AMP-binding_C"/>
    <property type="match status" value="1"/>
</dbReference>
<comment type="similarity">
    <text evidence="1">Belongs to the ATP-dependent AMP-binding enzyme family.</text>
</comment>
<dbReference type="InterPro" id="IPR025110">
    <property type="entry name" value="AMP-bd_C"/>
</dbReference>
<dbReference type="Gene3D" id="3.40.50.12780">
    <property type="entry name" value="N-terminal domain of ligase-like"/>
    <property type="match status" value="1"/>
</dbReference>
<dbReference type="RefSeq" id="WP_048860324.1">
    <property type="nucleotide sequence ID" value="NZ_BANB01000106.1"/>
</dbReference>
<reference evidence="8 9" key="1">
    <citation type="submission" date="2012-11" db="EMBL/GenBank/DDBJ databases">
        <title>Whole genome sequence of Acidisphaera rubrifaciens HS-AP3.</title>
        <authorList>
            <person name="Azuma Y."/>
            <person name="Higashiura N."/>
            <person name="Hirakawa H."/>
            <person name="Matsushita K."/>
        </authorList>
    </citation>
    <scope>NUCLEOTIDE SEQUENCE [LARGE SCALE GENOMIC DNA]</scope>
    <source>
        <strain evidence="8 9">HS-AP3</strain>
    </source>
</reference>
<evidence type="ECO:0000313" key="9">
    <source>
        <dbReference type="Proteomes" id="UP000032680"/>
    </source>
</evidence>
<dbReference type="EMBL" id="BANB01000106">
    <property type="protein sequence ID" value="GAN76504.1"/>
    <property type="molecule type" value="Genomic_DNA"/>
</dbReference>
<dbReference type="PROSITE" id="PS00455">
    <property type="entry name" value="AMP_BINDING"/>
    <property type="match status" value="1"/>
</dbReference>
<dbReference type="PANTHER" id="PTHR43767">
    <property type="entry name" value="LONG-CHAIN-FATTY-ACID--COA LIGASE"/>
    <property type="match status" value="1"/>
</dbReference>
<evidence type="ECO:0000256" key="4">
    <source>
        <dbReference type="ARBA" id="ARBA00066616"/>
    </source>
</evidence>
<evidence type="ECO:0000256" key="2">
    <source>
        <dbReference type="ARBA" id="ARBA00022598"/>
    </source>
</evidence>
<dbReference type="Gene3D" id="3.30.300.30">
    <property type="match status" value="1"/>
</dbReference>
<dbReference type="InterPro" id="IPR050237">
    <property type="entry name" value="ATP-dep_AMP-bd_enzyme"/>
</dbReference>
<dbReference type="InterPro" id="IPR045851">
    <property type="entry name" value="AMP-bd_C_sf"/>
</dbReference>
<dbReference type="InterPro" id="IPR042099">
    <property type="entry name" value="ANL_N_sf"/>
</dbReference>
<comment type="caution">
    <text evidence="8">The sequence shown here is derived from an EMBL/GenBank/DDBJ whole genome shotgun (WGS) entry which is preliminary data.</text>
</comment>
<accession>A0A0D6P6K5</accession>
<dbReference type="AlphaFoldDB" id="A0A0D6P6K5"/>
<dbReference type="InterPro" id="IPR000873">
    <property type="entry name" value="AMP-dep_synth/lig_dom"/>
</dbReference>
<keyword evidence="9" id="KW-1185">Reference proteome</keyword>
<dbReference type="Pfam" id="PF00501">
    <property type="entry name" value="AMP-binding"/>
    <property type="match status" value="1"/>
</dbReference>